<dbReference type="InterPro" id="IPR020058">
    <property type="entry name" value="Glu/Gln-tRNA-synth_Ib_cat-dom"/>
</dbReference>
<evidence type="ECO:0000256" key="5">
    <source>
        <dbReference type="ARBA" id="ARBA00022840"/>
    </source>
</evidence>
<dbReference type="GO" id="GO:0005524">
    <property type="term" value="F:ATP binding"/>
    <property type="evidence" value="ECO:0007669"/>
    <property type="project" value="UniProtKB-KW"/>
</dbReference>
<protein>
    <submittedName>
        <fullName evidence="9">tRNA glutamyl-Q(34) synthetase GluQRS</fullName>
    </submittedName>
</protein>
<dbReference type="AlphaFoldDB" id="A0A369KP84"/>
<keyword evidence="1 7" id="KW-0436">Ligase</keyword>
<keyword evidence="6 7" id="KW-0030">Aminoacyl-tRNA synthetase</keyword>
<keyword evidence="2" id="KW-0479">Metal-binding</keyword>
<dbReference type="PANTHER" id="PTHR43311">
    <property type="entry name" value="GLUTAMATE--TRNA LIGASE"/>
    <property type="match status" value="1"/>
</dbReference>
<dbReference type="InterPro" id="IPR000924">
    <property type="entry name" value="Glu/Gln-tRNA-synth"/>
</dbReference>
<keyword evidence="4" id="KW-0862">Zinc</keyword>
<keyword evidence="3 7" id="KW-0547">Nucleotide-binding</keyword>
<name>A0A369KP84_9BACT</name>
<dbReference type="Pfam" id="PF00749">
    <property type="entry name" value="tRNA-synt_1c"/>
    <property type="match status" value="1"/>
</dbReference>
<proteinExistence type="inferred from homology"/>
<keyword evidence="10" id="KW-1185">Reference proteome</keyword>
<dbReference type="InterPro" id="IPR049940">
    <property type="entry name" value="GluQ/Sye"/>
</dbReference>
<evidence type="ECO:0000313" key="9">
    <source>
        <dbReference type="EMBL" id="RDB35648.1"/>
    </source>
</evidence>
<dbReference type="GO" id="GO:0008270">
    <property type="term" value="F:zinc ion binding"/>
    <property type="evidence" value="ECO:0007669"/>
    <property type="project" value="InterPro"/>
</dbReference>
<dbReference type="Gene3D" id="3.40.50.620">
    <property type="entry name" value="HUPs"/>
    <property type="match status" value="1"/>
</dbReference>
<comment type="caution">
    <text evidence="9">The sequence shown here is derived from an EMBL/GenBank/DDBJ whole genome shotgun (WGS) entry which is preliminary data.</text>
</comment>
<gene>
    <name evidence="9" type="ORF">DCC88_09170</name>
</gene>
<comment type="similarity">
    <text evidence="7">Belongs to the class-I aminoacyl-tRNA synthetase family.</text>
</comment>
<evidence type="ECO:0000256" key="2">
    <source>
        <dbReference type="ARBA" id="ARBA00022723"/>
    </source>
</evidence>
<dbReference type="GO" id="GO:0006400">
    <property type="term" value="P:tRNA modification"/>
    <property type="evidence" value="ECO:0007669"/>
    <property type="project" value="InterPro"/>
</dbReference>
<keyword evidence="7" id="KW-0648">Protein biosynthesis</keyword>
<keyword evidence="5 7" id="KW-0067">ATP-binding</keyword>
<dbReference type="SUPFAM" id="SSF52374">
    <property type="entry name" value="Nucleotidylyl transferase"/>
    <property type="match status" value="1"/>
</dbReference>
<dbReference type="GO" id="GO:0006424">
    <property type="term" value="P:glutamyl-tRNA aminoacylation"/>
    <property type="evidence" value="ECO:0007669"/>
    <property type="project" value="InterPro"/>
</dbReference>
<dbReference type="PANTHER" id="PTHR43311:SF1">
    <property type="entry name" value="GLUTAMYL-Q TRNA(ASP) SYNTHETASE"/>
    <property type="match status" value="1"/>
</dbReference>
<evidence type="ECO:0000256" key="6">
    <source>
        <dbReference type="ARBA" id="ARBA00023146"/>
    </source>
</evidence>
<dbReference type="Proteomes" id="UP000253934">
    <property type="component" value="Unassembled WGS sequence"/>
</dbReference>
<dbReference type="InterPro" id="IPR022380">
    <property type="entry name" value="Glu-Q_tRNA(Asp)_Synthase"/>
</dbReference>
<evidence type="ECO:0000256" key="3">
    <source>
        <dbReference type="ARBA" id="ARBA00022741"/>
    </source>
</evidence>
<reference evidence="9" key="1">
    <citation type="submission" date="2018-04" db="EMBL/GenBank/DDBJ databases">
        <title>Draft genome sequence of the Candidatus Spirobacillus cienkowskii, a pathogen of freshwater Daphnia species, reconstructed from hemolymph metagenomic reads.</title>
        <authorList>
            <person name="Bresciani L."/>
            <person name="Lemos L.N."/>
            <person name="Wale N."/>
            <person name="Lin J.Y."/>
            <person name="Fernandes G.R."/>
            <person name="Duffy M.A."/>
            <person name="Rodrigues J.M."/>
        </authorList>
    </citation>
    <scope>NUCLEOTIDE SEQUENCE [LARGE SCALE GENOMIC DNA]</scope>
    <source>
        <strain evidence="9">Binning01</strain>
    </source>
</reference>
<organism evidence="9 10">
    <name type="scientific">Spirobacillus cienkowskii</name>
    <dbReference type="NCBI Taxonomy" id="495820"/>
    <lineage>
        <taxon>Bacteria</taxon>
        <taxon>Pseudomonadati</taxon>
        <taxon>Bdellovibrionota</taxon>
        <taxon>Oligoflexia</taxon>
        <taxon>Silvanigrellales</taxon>
        <taxon>Spirobacillus</taxon>
    </lineage>
</organism>
<dbReference type="NCBIfam" id="NF004314">
    <property type="entry name" value="PRK05710.1-3"/>
    <property type="match status" value="1"/>
</dbReference>
<accession>A0A369KP84</accession>
<dbReference type="EMBL" id="QOVW01000079">
    <property type="protein sequence ID" value="RDB35648.1"/>
    <property type="molecule type" value="Genomic_DNA"/>
</dbReference>
<sequence length="299" mass="35087">MSHYVGRFAPSPTGELHFGSLVTAVASYLRARAQRGRWLLRIEDLDKFRCKSKYTMSIIKTLEAHGLNWDGDVVFQSNRNEIYRDYLKKLNNKNLLYNCYCSRKTLLKYKKNLNTHEVIYEGFCRHHPIKESLKNFSIRIKIDKDEKICFYDLIQGELNQNIYEEVGDFVVWRRENLPSYQLAVVIDDELQGVTEVVRGSDLLLQTPRQILLQRFFSFDKVQYLHIPIAVNKLSQKLSKQTKARPIDNNIPKENLIHALDFLGYRKSLFQDLSNLDLILQTAIRHFKIENITKCLTVIV</sequence>
<feature type="domain" description="Glutamyl/glutaminyl-tRNA synthetase class Ib catalytic" evidence="8">
    <location>
        <begin position="7"/>
        <end position="264"/>
    </location>
</feature>
<evidence type="ECO:0000256" key="1">
    <source>
        <dbReference type="ARBA" id="ARBA00022598"/>
    </source>
</evidence>
<dbReference type="PRINTS" id="PR00987">
    <property type="entry name" value="TRNASYNTHGLU"/>
</dbReference>
<dbReference type="InterPro" id="IPR014729">
    <property type="entry name" value="Rossmann-like_a/b/a_fold"/>
</dbReference>
<dbReference type="NCBIfam" id="TIGR03838">
    <property type="entry name" value="queuosine_YadB"/>
    <property type="match status" value="1"/>
</dbReference>
<evidence type="ECO:0000256" key="4">
    <source>
        <dbReference type="ARBA" id="ARBA00022833"/>
    </source>
</evidence>
<evidence type="ECO:0000256" key="7">
    <source>
        <dbReference type="RuleBase" id="RU363037"/>
    </source>
</evidence>
<dbReference type="GO" id="GO:0004818">
    <property type="term" value="F:glutamate-tRNA ligase activity"/>
    <property type="evidence" value="ECO:0007669"/>
    <property type="project" value="TreeGrafter"/>
</dbReference>
<evidence type="ECO:0000313" key="10">
    <source>
        <dbReference type="Proteomes" id="UP000253934"/>
    </source>
</evidence>
<evidence type="ECO:0000259" key="8">
    <source>
        <dbReference type="Pfam" id="PF00749"/>
    </source>
</evidence>
<dbReference type="GO" id="GO:0005829">
    <property type="term" value="C:cytosol"/>
    <property type="evidence" value="ECO:0007669"/>
    <property type="project" value="TreeGrafter"/>
</dbReference>